<dbReference type="GO" id="GO:0005829">
    <property type="term" value="C:cytosol"/>
    <property type="evidence" value="ECO:0007669"/>
    <property type="project" value="TreeGrafter"/>
</dbReference>
<dbReference type="SUPFAM" id="SSF51556">
    <property type="entry name" value="Metallo-dependent hydrolases"/>
    <property type="match status" value="1"/>
</dbReference>
<accession>A0A8X8GFZ7</accession>
<dbReference type="AlphaFoldDB" id="A0A8X8GFZ7"/>
<dbReference type="InterPro" id="IPR011059">
    <property type="entry name" value="Metal-dep_hydrolase_composite"/>
</dbReference>
<dbReference type="GO" id="GO:0046098">
    <property type="term" value="P:guanine metabolic process"/>
    <property type="evidence" value="ECO:0007669"/>
    <property type="project" value="TreeGrafter"/>
</dbReference>
<keyword evidence="3" id="KW-0378">Hydrolase</keyword>
<dbReference type="RefSeq" id="WP_215890772.1">
    <property type="nucleotide sequence ID" value="NZ_JABBHS010000457.1"/>
</dbReference>
<evidence type="ECO:0000256" key="4">
    <source>
        <dbReference type="ARBA" id="ARBA00022833"/>
    </source>
</evidence>
<dbReference type="PANTHER" id="PTHR11271:SF6">
    <property type="entry name" value="GUANINE DEAMINASE"/>
    <property type="match status" value="1"/>
</dbReference>
<name>A0A8X8GFZ7_ACIFI</name>
<organism evidence="6 7">
    <name type="scientific">Acidithiobacillus ferridurans</name>
    <dbReference type="NCBI Taxonomy" id="1232575"/>
    <lineage>
        <taxon>Bacteria</taxon>
        <taxon>Pseudomonadati</taxon>
        <taxon>Pseudomonadota</taxon>
        <taxon>Acidithiobacillia</taxon>
        <taxon>Acidithiobacillales</taxon>
        <taxon>Acidithiobacillaceae</taxon>
        <taxon>Acidithiobacillus</taxon>
    </lineage>
</organism>
<dbReference type="GO" id="GO:0008270">
    <property type="term" value="F:zinc ion binding"/>
    <property type="evidence" value="ECO:0007669"/>
    <property type="project" value="TreeGrafter"/>
</dbReference>
<dbReference type="Gene3D" id="3.20.20.140">
    <property type="entry name" value="Metal-dependent hydrolases"/>
    <property type="match status" value="1"/>
</dbReference>
<comment type="caution">
    <text evidence="6">The sequence shown here is derived from an EMBL/GenBank/DDBJ whole genome shotgun (WGS) entry which is preliminary data.</text>
</comment>
<sequence length="252" mass="28263">MMEKIFRASILNPIDANTWRFFQDGALGVDQGIIMRMGDFTTMLSQIDADTEVEDLDGVIVPGFVDVHLHWVQHRVRGRFSGELLTWLREYIWPEEARYVDTDFARAAAAQFYGDVLRAGTVMGMSYSSPHAEATQIALTSMRGDWVIGNVLMAINAPRTLTDYSLHDPDALRAFMRQTDITHYALTPRFAPNLTAASLKALGQIAAESPCLIQTHLAESVAELQWVKELFPDAAHYTEVYDRAGLLTPRTI</sequence>
<evidence type="ECO:0000313" key="6">
    <source>
        <dbReference type="EMBL" id="MBU2724495.1"/>
    </source>
</evidence>
<dbReference type="Pfam" id="PF01979">
    <property type="entry name" value="Amidohydro_1"/>
    <property type="match status" value="1"/>
</dbReference>
<evidence type="ECO:0000256" key="2">
    <source>
        <dbReference type="ARBA" id="ARBA00022723"/>
    </source>
</evidence>
<dbReference type="Proteomes" id="UP000887300">
    <property type="component" value="Unassembled WGS sequence"/>
</dbReference>
<dbReference type="PANTHER" id="PTHR11271">
    <property type="entry name" value="GUANINE DEAMINASE"/>
    <property type="match status" value="1"/>
</dbReference>
<dbReference type="EMBL" id="JABBHS010000457">
    <property type="protein sequence ID" value="MBU2724495.1"/>
    <property type="molecule type" value="Genomic_DNA"/>
</dbReference>
<dbReference type="SUPFAM" id="SSF51338">
    <property type="entry name" value="Composite domain of metallo-dependent hydrolases"/>
    <property type="match status" value="1"/>
</dbReference>
<dbReference type="InterPro" id="IPR032466">
    <property type="entry name" value="Metal_Hydrolase"/>
</dbReference>
<reference evidence="6" key="1">
    <citation type="journal article" date="2021" name="ISME J.">
        <title>Genomic evolution of the class Acidithiobacillia: deep-branching Proteobacteria living in extreme acidic conditions.</title>
        <authorList>
            <person name="Moya-Beltran A."/>
            <person name="Beard S."/>
            <person name="Rojas-Villalobos C."/>
            <person name="Issotta F."/>
            <person name="Gallardo Y."/>
            <person name="Ulloa R."/>
            <person name="Giaveno A."/>
            <person name="Degli Esposti M."/>
            <person name="Johnson D.B."/>
            <person name="Quatrini R."/>
        </authorList>
    </citation>
    <scope>NUCLEOTIDE SEQUENCE</scope>
    <source>
        <strain evidence="6">DSM 583</strain>
    </source>
</reference>
<evidence type="ECO:0000256" key="1">
    <source>
        <dbReference type="ARBA" id="ARBA00001947"/>
    </source>
</evidence>
<dbReference type="InterPro" id="IPR006680">
    <property type="entry name" value="Amidohydro-rel"/>
</dbReference>
<protein>
    <submittedName>
        <fullName evidence="6">Amidohydrolase family protein</fullName>
    </submittedName>
</protein>
<keyword evidence="2" id="KW-0479">Metal-binding</keyword>
<evidence type="ECO:0000259" key="5">
    <source>
        <dbReference type="Pfam" id="PF01979"/>
    </source>
</evidence>
<comment type="cofactor">
    <cofactor evidence="1">
        <name>Zn(2+)</name>
        <dbReference type="ChEBI" id="CHEBI:29105"/>
    </cofactor>
</comment>
<feature type="domain" description="Amidohydrolase-related" evidence="5">
    <location>
        <begin position="59"/>
        <end position="251"/>
    </location>
</feature>
<evidence type="ECO:0000313" key="7">
    <source>
        <dbReference type="Proteomes" id="UP000887300"/>
    </source>
</evidence>
<proteinExistence type="predicted"/>
<dbReference type="InterPro" id="IPR051607">
    <property type="entry name" value="Metallo-dep_hydrolases"/>
</dbReference>
<evidence type="ECO:0000256" key="3">
    <source>
        <dbReference type="ARBA" id="ARBA00022801"/>
    </source>
</evidence>
<keyword evidence="4" id="KW-0862">Zinc</keyword>
<dbReference type="GO" id="GO:0008892">
    <property type="term" value="F:guanine deaminase activity"/>
    <property type="evidence" value="ECO:0007669"/>
    <property type="project" value="TreeGrafter"/>
</dbReference>
<feature type="non-terminal residue" evidence="6">
    <location>
        <position position="252"/>
    </location>
</feature>
<gene>
    <name evidence="6" type="ORF">HF568_15165</name>
</gene>